<evidence type="ECO:0000313" key="7">
    <source>
        <dbReference type="Proteomes" id="UP000220922"/>
    </source>
</evidence>
<dbReference type="GO" id="GO:0032259">
    <property type="term" value="P:methylation"/>
    <property type="evidence" value="ECO:0007669"/>
    <property type="project" value="UniProtKB-KW"/>
</dbReference>
<feature type="domain" description="DNA methylase N-4/N-6" evidence="5">
    <location>
        <begin position="40"/>
        <end position="107"/>
    </location>
</feature>
<evidence type="ECO:0000256" key="2">
    <source>
        <dbReference type="ARBA" id="ARBA00022603"/>
    </source>
</evidence>
<dbReference type="PRINTS" id="PR00508">
    <property type="entry name" value="S21N4MTFRASE"/>
</dbReference>
<dbReference type="OrthoDB" id="9773571at2"/>
<name>A0A2H3KIM6_9CHLR</name>
<dbReference type="GO" id="GO:0005737">
    <property type="term" value="C:cytoplasm"/>
    <property type="evidence" value="ECO:0007669"/>
    <property type="project" value="TreeGrafter"/>
</dbReference>
<evidence type="ECO:0000256" key="1">
    <source>
        <dbReference type="ARBA" id="ARBA00006594"/>
    </source>
</evidence>
<proteinExistence type="inferred from homology"/>
<dbReference type="PROSITE" id="PS00092">
    <property type="entry name" value="N6_MTASE"/>
    <property type="match status" value="1"/>
</dbReference>
<dbReference type="InterPro" id="IPR029063">
    <property type="entry name" value="SAM-dependent_MTases_sf"/>
</dbReference>
<dbReference type="GO" id="GO:0003677">
    <property type="term" value="F:DNA binding"/>
    <property type="evidence" value="ECO:0007669"/>
    <property type="project" value="InterPro"/>
</dbReference>
<comment type="similarity">
    <text evidence="1 4">Belongs to the N(4)/N(6)-methyltransferase family.</text>
</comment>
<protein>
    <recommendedName>
        <fullName evidence="4">Methyltransferase</fullName>
        <ecNumber evidence="4">2.1.1.-</ecNumber>
    </recommendedName>
</protein>
<dbReference type="Gene3D" id="3.40.50.150">
    <property type="entry name" value="Vaccinia Virus protein VP39"/>
    <property type="match status" value="2"/>
</dbReference>
<keyword evidence="3" id="KW-0808">Transferase</keyword>
<dbReference type="PANTHER" id="PTHR13370:SF3">
    <property type="entry name" value="TRNA (GUANINE(10)-N2)-METHYLTRANSFERASE HOMOLOG"/>
    <property type="match status" value="1"/>
</dbReference>
<keyword evidence="2 6" id="KW-0489">Methyltransferase</keyword>
<dbReference type="PANTHER" id="PTHR13370">
    <property type="entry name" value="RNA METHYLASE-RELATED"/>
    <property type="match status" value="1"/>
</dbReference>
<gene>
    <name evidence="6" type="ORF">A9Q02_05410</name>
</gene>
<evidence type="ECO:0000256" key="4">
    <source>
        <dbReference type="RuleBase" id="RU362026"/>
    </source>
</evidence>
<keyword evidence="7" id="KW-1185">Reference proteome</keyword>
<dbReference type="SUPFAM" id="SSF53335">
    <property type="entry name" value="S-adenosyl-L-methionine-dependent methyltransferases"/>
    <property type="match status" value="1"/>
</dbReference>
<evidence type="ECO:0000259" key="5">
    <source>
        <dbReference type="Pfam" id="PF01555"/>
    </source>
</evidence>
<accession>A0A2H3KIM6</accession>
<dbReference type="AlphaFoldDB" id="A0A2H3KIM6"/>
<comment type="caution">
    <text evidence="6">The sequence shown here is derived from an EMBL/GenBank/DDBJ whole genome shotgun (WGS) entry which is preliminary data.</text>
</comment>
<organism evidence="6 7">
    <name type="scientific">Candidatus Chloroploca asiatica</name>
    <dbReference type="NCBI Taxonomy" id="1506545"/>
    <lineage>
        <taxon>Bacteria</taxon>
        <taxon>Bacillati</taxon>
        <taxon>Chloroflexota</taxon>
        <taxon>Chloroflexia</taxon>
        <taxon>Chloroflexales</taxon>
        <taxon>Chloroflexineae</taxon>
        <taxon>Oscillochloridaceae</taxon>
        <taxon>Candidatus Chloroploca</taxon>
    </lineage>
</organism>
<reference evidence="6 7" key="1">
    <citation type="submission" date="2016-05" db="EMBL/GenBank/DDBJ databases">
        <authorList>
            <person name="Lavstsen T."/>
            <person name="Jespersen J.S."/>
        </authorList>
    </citation>
    <scope>NUCLEOTIDE SEQUENCE [LARGE SCALE GENOMIC DNA]</scope>
    <source>
        <strain evidence="6 7">B7-9</strain>
    </source>
</reference>
<evidence type="ECO:0000313" key="6">
    <source>
        <dbReference type="EMBL" id="PDV96978.1"/>
    </source>
</evidence>
<sequence>MTETPEGDVDPRNRLNELTGREWVYALRSVISTAYPTSGPESYAHDLRRKHPSPKPPQLLAELVRFFTRRDGRVLDPFAGVGGTLIACSLEGRQAVGVDLEPQYGTIYQAVCERLGLAPQPYLIGDARRLTSIPEVQAKPFDLILTDPPYAAMQARAKTGERKKRGQGAATPFTHSPDDLGNLAYNAFLDALHDIVAEALTLLKPRGHLVLFTKDLQPTAEHHNMLHADIVAKLRQLPALEYRGYRIWHDQSMNLYPFGYPFAFVANQHHQFILIFRYLPA</sequence>
<dbReference type="InterPro" id="IPR001091">
    <property type="entry name" value="RM_Methyltransferase"/>
</dbReference>
<dbReference type="RefSeq" id="WP_097654921.1">
    <property type="nucleotide sequence ID" value="NZ_LYXE01000170.1"/>
</dbReference>
<dbReference type="EMBL" id="LYXE01000170">
    <property type="protein sequence ID" value="PDV96978.1"/>
    <property type="molecule type" value="Genomic_DNA"/>
</dbReference>
<dbReference type="InterPro" id="IPR002941">
    <property type="entry name" value="DNA_methylase_N4/N6"/>
</dbReference>
<dbReference type="Pfam" id="PF01555">
    <property type="entry name" value="N6_N4_Mtase"/>
    <property type="match status" value="1"/>
</dbReference>
<dbReference type="InterPro" id="IPR002052">
    <property type="entry name" value="DNA_methylase_N6_adenine_CS"/>
</dbReference>
<dbReference type="GO" id="GO:0008170">
    <property type="term" value="F:N-methyltransferase activity"/>
    <property type="evidence" value="ECO:0007669"/>
    <property type="project" value="InterPro"/>
</dbReference>
<dbReference type="Proteomes" id="UP000220922">
    <property type="component" value="Unassembled WGS sequence"/>
</dbReference>
<dbReference type="REBASE" id="279104">
    <property type="entry name" value="M.CasB79ORF5410P"/>
</dbReference>
<dbReference type="EC" id="2.1.1.-" evidence="4"/>
<dbReference type="CDD" id="cd02440">
    <property type="entry name" value="AdoMet_MTases"/>
    <property type="match status" value="1"/>
</dbReference>
<evidence type="ECO:0000256" key="3">
    <source>
        <dbReference type="ARBA" id="ARBA00022679"/>
    </source>
</evidence>